<sequence length="160" mass="16694">MTGAAGERRVSVLRAGLLVLAAPQVVIGVWALFAPRAFYDGFPAAGHAWVALLPPYNEHLVRDVGALNLAVCVVLVAAAVAPHRLLVTVALVCQLVYTVPHAVFHVTHLDGFPAADAVAQTAGFAVQVVLPLALLALARRLTAAPPPSPGRRSAVRPPSR</sequence>
<dbReference type="EMBL" id="JAVREJ010000028">
    <property type="protein sequence ID" value="MDT0353239.1"/>
    <property type="molecule type" value="Genomic_DNA"/>
</dbReference>
<feature type="transmembrane region" description="Helical" evidence="1">
    <location>
        <begin position="12"/>
        <end position="33"/>
    </location>
</feature>
<keyword evidence="1" id="KW-1133">Transmembrane helix</keyword>
<evidence type="ECO:0000313" key="2">
    <source>
        <dbReference type="EMBL" id="MDT0353239.1"/>
    </source>
</evidence>
<keyword evidence="1" id="KW-0812">Transmembrane</keyword>
<accession>A0ABU2NH78</accession>
<feature type="transmembrane region" description="Helical" evidence="1">
    <location>
        <begin position="118"/>
        <end position="138"/>
    </location>
</feature>
<keyword evidence="1" id="KW-0472">Membrane</keyword>
<feature type="transmembrane region" description="Helical" evidence="1">
    <location>
        <begin position="60"/>
        <end position="78"/>
    </location>
</feature>
<name>A0ABU2NH78_9PSEU</name>
<reference evidence="3" key="1">
    <citation type="submission" date="2023-07" db="EMBL/GenBank/DDBJ databases">
        <title>30 novel species of actinomycetes from the DSMZ collection.</title>
        <authorList>
            <person name="Nouioui I."/>
        </authorList>
    </citation>
    <scope>NUCLEOTIDE SEQUENCE [LARGE SCALE GENOMIC DNA]</scope>
    <source>
        <strain evidence="3">DSM 45834</strain>
    </source>
</reference>
<keyword evidence="3" id="KW-1185">Reference proteome</keyword>
<dbReference type="RefSeq" id="WP_311559752.1">
    <property type="nucleotide sequence ID" value="NZ_JAVREJ010000028.1"/>
</dbReference>
<gene>
    <name evidence="2" type="ORF">RM445_27375</name>
</gene>
<comment type="caution">
    <text evidence="2">The sequence shown here is derived from an EMBL/GenBank/DDBJ whole genome shotgun (WGS) entry which is preliminary data.</text>
</comment>
<evidence type="ECO:0000256" key="1">
    <source>
        <dbReference type="SAM" id="Phobius"/>
    </source>
</evidence>
<proteinExistence type="predicted"/>
<protein>
    <submittedName>
        <fullName evidence="2">Uncharacterized protein</fullName>
    </submittedName>
</protein>
<evidence type="ECO:0000313" key="3">
    <source>
        <dbReference type="Proteomes" id="UP001183202"/>
    </source>
</evidence>
<organism evidence="2 3">
    <name type="scientific">Pseudonocardia charpentierae</name>
    <dbReference type="NCBI Taxonomy" id="3075545"/>
    <lineage>
        <taxon>Bacteria</taxon>
        <taxon>Bacillati</taxon>
        <taxon>Actinomycetota</taxon>
        <taxon>Actinomycetes</taxon>
        <taxon>Pseudonocardiales</taxon>
        <taxon>Pseudonocardiaceae</taxon>
        <taxon>Pseudonocardia</taxon>
    </lineage>
</organism>
<feature type="transmembrane region" description="Helical" evidence="1">
    <location>
        <begin position="85"/>
        <end position="106"/>
    </location>
</feature>
<dbReference type="Proteomes" id="UP001183202">
    <property type="component" value="Unassembled WGS sequence"/>
</dbReference>